<evidence type="ECO:0000256" key="4">
    <source>
        <dbReference type="ARBA" id="ARBA00022840"/>
    </source>
</evidence>
<name>A0A2K2FCR1_9CLOT</name>
<dbReference type="AlphaFoldDB" id="A0A2K2FCR1"/>
<evidence type="ECO:0000256" key="1">
    <source>
        <dbReference type="ARBA" id="ARBA00004651"/>
    </source>
</evidence>
<dbReference type="PROSITE" id="PS50893">
    <property type="entry name" value="ABC_TRANSPORTER_2"/>
    <property type="match status" value="1"/>
</dbReference>
<evidence type="ECO:0000259" key="8">
    <source>
        <dbReference type="PROSITE" id="PS50893"/>
    </source>
</evidence>
<dbReference type="Proteomes" id="UP000236151">
    <property type="component" value="Unassembled WGS sequence"/>
</dbReference>
<evidence type="ECO:0000256" key="7">
    <source>
        <dbReference type="SAM" id="Phobius"/>
    </source>
</evidence>
<keyword evidence="4" id="KW-0067">ATP-binding</keyword>
<dbReference type="GO" id="GO:0005886">
    <property type="term" value="C:plasma membrane"/>
    <property type="evidence" value="ECO:0007669"/>
    <property type="project" value="UniProtKB-SubCell"/>
</dbReference>
<feature type="transmembrane region" description="Helical" evidence="7">
    <location>
        <begin position="12"/>
        <end position="37"/>
    </location>
</feature>
<protein>
    <recommendedName>
        <fullName evidence="12">ABC transporter ATP-binding protein</fullName>
    </recommendedName>
</protein>
<dbReference type="KEGG" id="cthd:CDO33_17830"/>
<keyword evidence="2 7" id="KW-0812">Transmembrane</keyword>
<keyword evidence="11" id="KW-1185">Reference proteome</keyword>
<accession>A0A2K2FCR1</accession>
<dbReference type="InterPro" id="IPR036640">
    <property type="entry name" value="ABC1_TM_sf"/>
</dbReference>
<dbReference type="Gene3D" id="1.20.1560.10">
    <property type="entry name" value="ABC transporter type 1, transmembrane domain"/>
    <property type="match status" value="1"/>
</dbReference>
<dbReference type="GO" id="GO:0016887">
    <property type="term" value="F:ATP hydrolysis activity"/>
    <property type="evidence" value="ECO:0007669"/>
    <property type="project" value="InterPro"/>
</dbReference>
<dbReference type="GO" id="GO:0140359">
    <property type="term" value="F:ABC-type transporter activity"/>
    <property type="evidence" value="ECO:0007669"/>
    <property type="project" value="InterPro"/>
</dbReference>
<organism evidence="10 11">
    <name type="scientific">Clostridium thermosuccinogenes</name>
    <dbReference type="NCBI Taxonomy" id="84032"/>
    <lineage>
        <taxon>Bacteria</taxon>
        <taxon>Bacillati</taxon>
        <taxon>Bacillota</taxon>
        <taxon>Clostridia</taxon>
        <taxon>Eubacteriales</taxon>
        <taxon>Clostridiaceae</taxon>
        <taxon>Clostridium</taxon>
    </lineage>
</organism>
<evidence type="ECO:0000256" key="2">
    <source>
        <dbReference type="ARBA" id="ARBA00022692"/>
    </source>
</evidence>
<evidence type="ECO:0000256" key="6">
    <source>
        <dbReference type="ARBA" id="ARBA00023136"/>
    </source>
</evidence>
<dbReference type="PROSITE" id="PS50929">
    <property type="entry name" value="ABC_TM1F"/>
    <property type="match status" value="1"/>
</dbReference>
<dbReference type="PANTHER" id="PTHR24221:SF654">
    <property type="entry name" value="ATP-BINDING CASSETTE SUB-FAMILY B MEMBER 6"/>
    <property type="match status" value="1"/>
</dbReference>
<dbReference type="GO" id="GO:0005524">
    <property type="term" value="F:ATP binding"/>
    <property type="evidence" value="ECO:0007669"/>
    <property type="project" value="UniProtKB-KW"/>
</dbReference>
<dbReference type="Gene3D" id="3.40.50.300">
    <property type="entry name" value="P-loop containing nucleotide triphosphate hydrolases"/>
    <property type="match status" value="1"/>
</dbReference>
<gene>
    <name evidence="10" type="ORF">CDQ84_14885</name>
</gene>
<dbReference type="OrthoDB" id="1891664at2"/>
<comment type="subcellular location">
    <subcellularLocation>
        <location evidence="1">Cell membrane</location>
        <topology evidence="1">Multi-pass membrane protein</topology>
    </subcellularLocation>
</comment>
<evidence type="ECO:0000313" key="10">
    <source>
        <dbReference type="EMBL" id="PNT96557.1"/>
    </source>
</evidence>
<dbReference type="InterPro" id="IPR011527">
    <property type="entry name" value="ABC1_TM_dom"/>
</dbReference>
<dbReference type="GO" id="GO:0034040">
    <property type="term" value="F:ATPase-coupled lipid transmembrane transporter activity"/>
    <property type="evidence" value="ECO:0007669"/>
    <property type="project" value="TreeGrafter"/>
</dbReference>
<dbReference type="Pfam" id="PF00005">
    <property type="entry name" value="ABC_tran"/>
    <property type="match status" value="1"/>
</dbReference>
<dbReference type="PANTHER" id="PTHR24221">
    <property type="entry name" value="ATP-BINDING CASSETTE SUB-FAMILY B"/>
    <property type="match status" value="1"/>
</dbReference>
<keyword evidence="5 7" id="KW-1133">Transmembrane helix</keyword>
<proteinExistence type="predicted"/>
<feature type="transmembrane region" description="Helical" evidence="7">
    <location>
        <begin position="57"/>
        <end position="78"/>
    </location>
</feature>
<dbReference type="InterPro" id="IPR027417">
    <property type="entry name" value="P-loop_NTPase"/>
</dbReference>
<feature type="transmembrane region" description="Helical" evidence="7">
    <location>
        <begin position="126"/>
        <end position="148"/>
    </location>
</feature>
<keyword evidence="3" id="KW-0547">Nucleotide-binding</keyword>
<sequence>MKRLIYKDCCRAMLKPLVISLCGDLSIYLVTILTAKVLGNFADAVFKLDIAYARENIMRLLICISLTVFIFPLLELICNISMLKGALLHDRIISSRFLDKEYKKAMALDEGEVQYRLENDPNNFRIYWMDIATKIIVTLISAVVLLFNTLSINIWFGISTICLSLLKLLVPAFVLHVESKFDREEREYLTGVRAYEADIVRQPHIVRLFALKNALCSRLDEKFKSYYHRTMKKSITYKEISGSISNLVNTSASLVIFIVGAVMVANKSISPGSVAEMFGYLAIFDNLLNNISAVVKGIPVIKNISDRLMTIYADSEANGGIDIQDNLFPIIVDNLSYSYDEKGKIIDGLSFNIQKGDKIAICGSNGSGKSTLLKILSGLLKDYDGKITISSSELKELNLDAWRSCFAYAMQDVCLFPGTVYDNIRLGNINATDDRIKNLMDNLGILYLKDMVLDASGGTLSGGEKQRISIARALIRDTPIILLDEPNNSLDADGLNWVCKFIEMWDKTIIYVSHNKRLTACANKVVHL</sequence>
<dbReference type="Pfam" id="PF00664">
    <property type="entry name" value="ABC_membrane"/>
    <property type="match status" value="1"/>
</dbReference>
<reference evidence="10 11" key="1">
    <citation type="submission" date="2017-06" db="EMBL/GenBank/DDBJ databases">
        <title>Investigating the central metabolism of Clostridium thermosuccinogenes.</title>
        <authorList>
            <person name="Koendjbiharie J.G."/>
            <person name="van Kranenburg R."/>
        </authorList>
    </citation>
    <scope>NUCLEOTIDE SEQUENCE [LARGE SCALE GENOMIC DNA]</scope>
    <source>
        <strain evidence="10 11">DSM 5806</strain>
    </source>
</reference>
<dbReference type="PROSITE" id="PS00211">
    <property type="entry name" value="ABC_TRANSPORTER_1"/>
    <property type="match status" value="1"/>
</dbReference>
<comment type="caution">
    <text evidence="10">The sequence shown here is derived from an EMBL/GenBank/DDBJ whole genome shotgun (WGS) entry which is preliminary data.</text>
</comment>
<dbReference type="InterPro" id="IPR003593">
    <property type="entry name" value="AAA+_ATPase"/>
</dbReference>
<dbReference type="EMBL" id="NIOJ01000047">
    <property type="protein sequence ID" value="PNT96557.1"/>
    <property type="molecule type" value="Genomic_DNA"/>
</dbReference>
<evidence type="ECO:0008006" key="12">
    <source>
        <dbReference type="Google" id="ProtNLM"/>
    </source>
</evidence>
<dbReference type="InterPro" id="IPR017871">
    <property type="entry name" value="ABC_transporter-like_CS"/>
</dbReference>
<dbReference type="InterPro" id="IPR003439">
    <property type="entry name" value="ABC_transporter-like_ATP-bd"/>
</dbReference>
<dbReference type="InterPro" id="IPR039421">
    <property type="entry name" value="Type_1_exporter"/>
</dbReference>
<dbReference type="CDD" id="cd03228">
    <property type="entry name" value="ABCC_MRP_Like"/>
    <property type="match status" value="1"/>
</dbReference>
<keyword evidence="6 7" id="KW-0472">Membrane</keyword>
<feature type="domain" description="ABC transporter" evidence="8">
    <location>
        <begin position="330"/>
        <end position="528"/>
    </location>
</feature>
<evidence type="ECO:0000313" key="11">
    <source>
        <dbReference type="Proteomes" id="UP000236151"/>
    </source>
</evidence>
<dbReference type="SUPFAM" id="SSF90123">
    <property type="entry name" value="ABC transporter transmembrane region"/>
    <property type="match status" value="1"/>
</dbReference>
<evidence type="ECO:0000259" key="9">
    <source>
        <dbReference type="PROSITE" id="PS50929"/>
    </source>
</evidence>
<dbReference type="SMART" id="SM00382">
    <property type="entry name" value="AAA"/>
    <property type="match status" value="1"/>
</dbReference>
<evidence type="ECO:0000256" key="5">
    <source>
        <dbReference type="ARBA" id="ARBA00022989"/>
    </source>
</evidence>
<dbReference type="SUPFAM" id="SSF52540">
    <property type="entry name" value="P-loop containing nucleoside triphosphate hydrolases"/>
    <property type="match status" value="1"/>
</dbReference>
<dbReference type="RefSeq" id="WP_103082526.1">
    <property type="nucleotide sequence ID" value="NZ_CP021850.1"/>
</dbReference>
<feature type="domain" description="ABC transmembrane type-1" evidence="9">
    <location>
        <begin position="111"/>
        <end position="303"/>
    </location>
</feature>
<evidence type="ECO:0000256" key="3">
    <source>
        <dbReference type="ARBA" id="ARBA00022741"/>
    </source>
</evidence>